<evidence type="ECO:0000313" key="2">
    <source>
        <dbReference type="EMBL" id="ADV80998.1"/>
    </source>
</evidence>
<evidence type="ECO:0000313" key="3">
    <source>
        <dbReference type="Proteomes" id="UP000006844"/>
    </source>
</evidence>
<reference evidence="2 3" key="1">
    <citation type="journal article" date="2012" name="Stand. Genomic Sci.">
        <title>Complete genome sequence of Terriglobus saanensis type strain SP1PR4(T), an Acidobacteria from tundra soil.</title>
        <authorList>
            <person name="Rawat S.R."/>
            <person name="Mannisto M.K."/>
            <person name="Starovoytov V."/>
            <person name="Goodwin L."/>
            <person name="Nolan M."/>
            <person name="Hauser L."/>
            <person name="Land M."/>
            <person name="Davenport K.W."/>
            <person name="Woyke T."/>
            <person name="Haggblom M.M."/>
        </authorList>
    </citation>
    <scope>NUCLEOTIDE SEQUENCE</scope>
    <source>
        <strain evidence="3">ATCC BAA-1853 / DSM 23119 / SP1PR4</strain>
    </source>
</reference>
<name>E8UZS1_TERSS</name>
<dbReference type="RefSeq" id="WP_013566731.1">
    <property type="nucleotide sequence ID" value="NC_014963.1"/>
</dbReference>
<evidence type="ECO:0008006" key="4">
    <source>
        <dbReference type="Google" id="ProtNLM"/>
    </source>
</evidence>
<dbReference type="eggNOG" id="ENOG5032THN">
    <property type="taxonomic scope" value="Bacteria"/>
</dbReference>
<dbReference type="AlphaFoldDB" id="E8UZS1"/>
<gene>
    <name evidence="2" type="ordered locus">AciPR4_0159</name>
</gene>
<dbReference type="EMBL" id="CP002467">
    <property type="protein sequence ID" value="ADV80998.1"/>
    <property type="molecule type" value="Genomic_DNA"/>
</dbReference>
<accession>E8UZS1</accession>
<feature type="chain" id="PRO_5003228830" description="DUF3142 domain-containing protein" evidence="1">
    <location>
        <begin position="22"/>
        <end position="247"/>
    </location>
</feature>
<proteinExistence type="predicted"/>
<organism evidence="2 3">
    <name type="scientific">Terriglobus saanensis (strain ATCC BAA-1853 / DSM 23119 / SP1PR4)</name>
    <dbReference type="NCBI Taxonomy" id="401053"/>
    <lineage>
        <taxon>Bacteria</taxon>
        <taxon>Pseudomonadati</taxon>
        <taxon>Acidobacteriota</taxon>
        <taxon>Terriglobia</taxon>
        <taxon>Terriglobales</taxon>
        <taxon>Acidobacteriaceae</taxon>
        <taxon>Terriglobus</taxon>
    </lineage>
</organism>
<dbReference type="KEGG" id="tsa:AciPR4_0159"/>
<sequence>MRFLRGLPLIAAALLTLNVQSHVTAPALSVLPGMPRVTVWAWQRREDLRSVDARTTAVADLRRTIHLAGDTVVVEAQRNTLVLPVDAKRIAVIRIDSKDIPLTIASVEAVVDDAVNALQPGDRVLQVDFDAVKSQQGWYRELLVELRRRMPHWMPLSITALASWCTTDRWMGGLPVDEAVPMLFRMEPDHRRGARYDAAHADPLCRASVGISTLEAWPHGLAAQRVYIFPDRGWREDDLRETVGELR</sequence>
<dbReference type="Proteomes" id="UP000006844">
    <property type="component" value="Chromosome"/>
</dbReference>
<keyword evidence="3" id="KW-1185">Reference proteome</keyword>
<dbReference type="HOGENOM" id="CLU_1260314_0_0_0"/>
<protein>
    <recommendedName>
        <fullName evidence="4">DUF3142 domain-containing protein</fullName>
    </recommendedName>
</protein>
<evidence type="ECO:0000256" key="1">
    <source>
        <dbReference type="SAM" id="SignalP"/>
    </source>
</evidence>
<dbReference type="OrthoDB" id="120841at2"/>
<feature type="signal peptide" evidence="1">
    <location>
        <begin position="1"/>
        <end position="21"/>
    </location>
</feature>
<dbReference type="STRING" id="401053.AciPR4_0159"/>
<keyword evidence="1" id="KW-0732">Signal</keyword>